<dbReference type="RefSeq" id="WP_185720194.1">
    <property type="nucleotide sequence ID" value="NZ_BAAAWI010000001.1"/>
</dbReference>
<keyword evidence="2" id="KW-1185">Reference proteome</keyword>
<dbReference type="EMBL" id="CP060131">
    <property type="protein sequence ID" value="QNG53366.1"/>
    <property type="molecule type" value="Genomic_DNA"/>
</dbReference>
<dbReference type="KEGG" id="ppel:H6H00_05075"/>
<reference evidence="1 2" key="1">
    <citation type="submission" date="2020-08" db="EMBL/GenBank/DDBJ databases">
        <authorList>
            <person name="Mo P."/>
        </authorList>
    </citation>
    <scope>NUCLEOTIDE SEQUENCE [LARGE SCALE GENOMIC DNA]</scope>
    <source>
        <strain evidence="1 2">CGMCC 4.1532</strain>
    </source>
</reference>
<name>A0A7G7MKQ5_9PSEU</name>
<organism evidence="1 2">
    <name type="scientific">Pseudonocardia petroleophila</name>
    <dbReference type="NCBI Taxonomy" id="37331"/>
    <lineage>
        <taxon>Bacteria</taxon>
        <taxon>Bacillati</taxon>
        <taxon>Actinomycetota</taxon>
        <taxon>Actinomycetes</taxon>
        <taxon>Pseudonocardiales</taxon>
        <taxon>Pseudonocardiaceae</taxon>
        <taxon>Pseudonocardia</taxon>
    </lineage>
</organism>
<evidence type="ECO:0000313" key="2">
    <source>
        <dbReference type="Proteomes" id="UP000515728"/>
    </source>
</evidence>
<proteinExistence type="predicted"/>
<dbReference type="InterPro" id="IPR021607">
    <property type="entry name" value="DUF3224"/>
</dbReference>
<evidence type="ECO:0000313" key="1">
    <source>
        <dbReference type="EMBL" id="QNG53366.1"/>
    </source>
</evidence>
<dbReference type="Proteomes" id="UP000515728">
    <property type="component" value="Chromosome"/>
</dbReference>
<gene>
    <name evidence="1" type="ORF">H6H00_05075</name>
</gene>
<dbReference type="Gene3D" id="2.40.350.10">
    <property type="entry name" value="SO1590-like"/>
    <property type="match status" value="1"/>
</dbReference>
<accession>A0A7G7MKQ5</accession>
<sequence length="130" mass="13510">MTTTTGRFDLTRWDEEVYDDAEGARLLRVSSTKAFEGGISGGSETQLLQAFAQEGSAAYVGIERVTAAVDGRSGTFVLRHSAVGSATGGSASIDVVPGSATGALTGLRGELSIQRSPDGEHTYAFTYELG</sequence>
<protein>
    <submittedName>
        <fullName evidence="1">DUF3224 domain-containing protein</fullName>
    </submittedName>
</protein>
<dbReference type="AlphaFoldDB" id="A0A7G7MKQ5"/>
<dbReference type="Pfam" id="PF11528">
    <property type="entry name" value="DUF3224"/>
    <property type="match status" value="1"/>
</dbReference>
<dbReference type="SUPFAM" id="SSF159238">
    <property type="entry name" value="SO1590-like"/>
    <property type="match status" value="1"/>
</dbReference>
<dbReference type="InterPro" id="IPR023159">
    <property type="entry name" value="SO1590-like_sf"/>
</dbReference>